<dbReference type="PANTHER" id="PTHR43265">
    <property type="entry name" value="ESTERASE ESTD"/>
    <property type="match status" value="1"/>
</dbReference>
<keyword evidence="5" id="KW-1185">Reference proteome</keyword>
<keyword evidence="1 4" id="KW-0378">Hydrolase</keyword>
<dbReference type="PROSITE" id="PS00708">
    <property type="entry name" value="PRO_ENDOPEP_SER"/>
    <property type="match status" value="1"/>
</dbReference>
<dbReference type="OrthoDB" id="9809549at2"/>
<accession>A0A4S4BR57</accession>
<proteinExistence type="predicted"/>
<dbReference type="GO" id="GO:0052689">
    <property type="term" value="F:carboxylic ester hydrolase activity"/>
    <property type="evidence" value="ECO:0007669"/>
    <property type="project" value="TreeGrafter"/>
</dbReference>
<dbReference type="EMBL" id="SSNT01000019">
    <property type="protein sequence ID" value="THF76644.1"/>
    <property type="molecule type" value="Genomic_DNA"/>
</dbReference>
<dbReference type="GO" id="GO:0004252">
    <property type="term" value="F:serine-type endopeptidase activity"/>
    <property type="evidence" value="ECO:0007669"/>
    <property type="project" value="InterPro"/>
</dbReference>
<feature type="chain" id="PRO_5039319728" evidence="2">
    <location>
        <begin position="25"/>
        <end position="521"/>
    </location>
</feature>
<name>A0A4S4BR57_9BACI</name>
<protein>
    <submittedName>
        <fullName evidence="4">Hydrolase</fullName>
    </submittedName>
</protein>
<feature type="domain" description="Serine aminopeptidase S33" evidence="3">
    <location>
        <begin position="257"/>
        <end position="469"/>
    </location>
</feature>
<sequence>MRNSIHKKGLIFGLIISLSLPTIAFGREPAASPNSTNQPINLVKSTNAVSITSTLNLLNLPAIYPNEQSELSRKGPIVESNKQQDRFVQNAVQFLTNVEEGNGIQALKLSSRALKKSISEQWIKTYWTTLMQQLQPQGGSFIGFGTAKVKESNRVHTNVEVELQFEKATFPFILRLDQSGKVDDFQLNMFTGPFAPDPEYSDPDSFIEKDVVVGKGDFALHGTLTIPKGKGPFPVVVLVQGSGASDQDEAAYALKPFRDLAYGLATKGIAVLRYNKRTFEHTVKTTADLNHTVDKETTDDALLATRLLEKEKKIDDEQIYILGHSQGGMMVPQMIDQDKRQNIAGAIVMGSPARTIQEVIFDQFDYLLSIGQLSPQAYDFYSKQFEMINDPNFSGENPPDEFLLGQAMFWDSFNDISAAEMAKDQNKPLLIIQGERDYQVISDIETPIWKEELSHRDNVEYRLYPMLNHFFTEGEGEMSTPAEYLTPANIPEYIINDIAEWVKSEPYKSESKKVSHSSLVR</sequence>
<keyword evidence="2" id="KW-0732">Signal</keyword>
<dbReference type="AlphaFoldDB" id="A0A4S4BR57"/>
<dbReference type="Proteomes" id="UP000310334">
    <property type="component" value="Unassembled WGS sequence"/>
</dbReference>
<dbReference type="InterPro" id="IPR029058">
    <property type="entry name" value="AB_hydrolase_fold"/>
</dbReference>
<evidence type="ECO:0000259" key="3">
    <source>
        <dbReference type="Pfam" id="PF12146"/>
    </source>
</evidence>
<dbReference type="Gene3D" id="3.10.450.590">
    <property type="match status" value="1"/>
</dbReference>
<evidence type="ECO:0000313" key="5">
    <source>
        <dbReference type="Proteomes" id="UP000310334"/>
    </source>
</evidence>
<evidence type="ECO:0000256" key="1">
    <source>
        <dbReference type="ARBA" id="ARBA00022801"/>
    </source>
</evidence>
<dbReference type="GO" id="GO:0006508">
    <property type="term" value="P:proteolysis"/>
    <property type="evidence" value="ECO:0007669"/>
    <property type="project" value="InterPro"/>
</dbReference>
<comment type="caution">
    <text evidence="4">The sequence shown here is derived from an EMBL/GenBank/DDBJ whole genome shotgun (WGS) entry which is preliminary data.</text>
</comment>
<dbReference type="InterPro" id="IPR002471">
    <property type="entry name" value="Pept_S9_AS"/>
</dbReference>
<feature type="signal peptide" evidence="2">
    <location>
        <begin position="1"/>
        <end position="24"/>
    </location>
</feature>
<dbReference type="Pfam" id="PF12146">
    <property type="entry name" value="Hydrolase_4"/>
    <property type="match status" value="1"/>
</dbReference>
<gene>
    <name evidence="4" type="ORF">E6W99_21130</name>
</gene>
<evidence type="ECO:0000256" key="2">
    <source>
        <dbReference type="SAM" id="SignalP"/>
    </source>
</evidence>
<dbReference type="SUPFAM" id="SSF53474">
    <property type="entry name" value="alpha/beta-Hydrolases"/>
    <property type="match status" value="1"/>
</dbReference>
<dbReference type="RefSeq" id="WP_136357537.1">
    <property type="nucleotide sequence ID" value="NZ_CP046266.1"/>
</dbReference>
<dbReference type="PANTHER" id="PTHR43265:SF1">
    <property type="entry name" value="ESTERASE ESTD"/>
    <property type="match status" value="1"/>
</dbReference>
<organism evidence="4 5">
    <name type="scientific">Metabacillus sediminilitoris</name>
    <dbReference type="NCBI Taxonomy" id="2567941"/>
    <lineage>
        <taxon>Bacteria</taxon>
        <taxon>Bacillati</taxon>
        <taxon>Bacillota</taxon>
        <taxon>Bacilli</taxon>
        <taxon>Bacillales</taxon>
        <taxon>Bacillaceae</taxon>
        <taxon>Metabacillus</taxon>
    </lineage>
</organism>
<dbReference type="InterPro" id="IPR022742">
    <property type="entry name" value="Hydrolase_4"/>
</dbReference>
<dbReference type="InterPro" id="IPR053145">
    <property type="entry name" value="AB_hydrolase_Est10"/>
</dbReference>
<dbReference type="Gene3D" id="3.40.50.1820">
    <property type="entry name" value="alpha/beta hydrolase"/>
    <property type="match status" value="1"/>
</dbReference>
<reference evidence="4 5" key="1">
    <citation type="submission" date="2019-04" db="EMBL/GenBank/DDBJ databases">
        <title>Bacillus sediminilitoris sp. nov., isolated from a tidal flat sediment on the East China Sea.</title>
        <authorList>
            <person name="Wei Y."/>
            <person name="Mao H."/>
            <person name="Fang J."/>
        </authorList>
    </citation>
    <scope>NUCLEOTIDE SEQUENCE [LARGE SCALE GENOMIC DNA]</scope>
    <source>
        <strain evidence="4 5">DSL-17</strain>
    </source>
</reference>
<evidence type="ECO:0000313" key="4">
    <source>
        <dbReference type="EMBL" id="THF76644.1"/>
    </source>
</evidence>